<gene>
    <name evidence="1" type="ORF">B296_00037710</name>
</gene>
<evidence type="ECO:0000313" key="2">
    <source>
        <dbReference type="Proteomes" id="UP000287651"/>
    </source>
</evidence>
<dbReference type="PANTHER" id="PTHR34953:SF1">
    <property type="entry name" value="ALPHA_BETA HYDROLASE RELATED PROTEIN"/>
    <property type="match status" value="1"/>
</dbReference>
<sequence>MTTGSHCVRWSWCRPWRWAKTLFFLFAMLASLLLLVAPPLLTAVIDLLLPLAAVLSAASNSPLSASPLSAQLKSFDFQTSLVDLPLVSAARCLLILCAYCCLRRVPRTVPGFHHAV</sequence>
<dbReference type="EMBL" id="AMZH03010745">
    <property type="protein sequence ID" value="RRT54167.1"/>
    <property type="molecule type" value="Genomic_DNA"/>
</dbReference>
<comment type="caution">
    <text evidence="1">The sequence shown here is derived from an EMBL/GenBank/DDBJ whole genome shotgun (WGS) entry which is preliminary data.</text>
</comment>
<dbReference type="AlphaFoldDB" id="A0A426YR12"/>
<accession>A0A426YR12</accession>
<protein>
    <submittedName>
        <fullName evidence="1">Uncharacterized protein</fullName>
    </submittedName>
</protein>
<organism evidence="1 2">
    <name type="scientific">Ensete ventricosum</name>
    <name type="common">Abyssinian banana</name>
    <name type="synonym">Musa ensete</name>
    <dbReference type="NCBI Taxonomy" id="4639"/>
    <lineage>
        <taxon>Eukaryota</taxon>
        <taxon>Viridiplantae</taxon>
        <taxon>Streptophyta</taxon>
        <taxon>Embryophyta</taxon>
        <taxon>Tracheophyta</taxon>
        <taxon>Spermatophyta</taxon>
        <taxon>Magnoliopsida</taxon>
        <taxon>Liliopsida</taxon>
        <taxon>Zingiberales</taxon>
        <taxon>Musaceae</taxon>
        <taxon>Ensete</taxon>
    </lineage>
</organism>
<proteinExistence type="predicted"/>
<reference evidence="1 2" key="1">
    <citation type="journal article" date="2014" name="Agronomy (Basel)">
        <title>A Draft Genome Sequence for Ensete ventricosum, the Drought-Tolerant Tree Against Hunger.</title>
        <authorList>
            <person name="Harrison J."/>
            <person name="Moore K.A."/>
            <person name="Paszkiewicz K."/>
            <person name="Jones T."/>
            <person name="Grant M."/>
            <person name="Ambacheew D."/>
            <person name="Muzemil S."/>
            <person name="Studholme D.J."/>
        </authorList>
    </citation>
    <scope>NUCLEOTIDE SEQUENCE [LARGE SCALE GENOMIC DNA]</scope>
</reference>
<dbReference type="Proteomes" id="UP000287651">
    <property type="component" value="Unassembled WGS sequence"/>
</dbReference>
<dbReference type="PANTHER" id="PTHR34953">
    <property type="entry name" value="ALPHA/BETA HYDROLASE RELATED PROTEIN"/>
    <property type="match status" value="1"/>
</dbReference>
<name>A0A426YR12_ENSVE</name>
<evidence type="ECO:0000313" key="1">
    <source>
        <dbReference type="EMBL" id="RRT54167.1"/>
    </source>
</evidence>